<name>A0A6B9L673_9CAUD</name>
<evidence type="ECO:0000313" key="3">
    <source>
        <dbReference type="Proteomes" id="UP000465091"/>
    </source>
</evidence>
<feature type="compositionally biased region" description="Basic and acidic residues" evidence="1">
    <location>
        <begin position="18"/>
        <end position="46"/>
    </location>
</feature>
<dbReference type="EMBL" id="MN813682">
    <property type="protein sequence ID" value="QHB37052.1"/>
    <property type="molecule type" value="Genomic_DNA"/>
</dbReference>
<keyword evidence="3" id="KW-1185">Reference proteome</keyword>
<evidence type="ECO:0000256" key="1">
    <source>
        <dbReference type="SAM" id="MobiDB-lite"/>
    </source>
</evidence>
<dbReference type="Proteomes" id="UP000465091">
    <property type="component" value="Segment"/>
</dbReference>
<dbReference type="GeneID" id="80004628"/>
<evidence type="ECO:0000313" key="2">
    <source>
        <dbReference type="EMBL" id="QHB37052.1"/>
    </source>
</evidence>
<organism evidence="2 3">
    <name type="scientific">Microbacterium phage Matzah</name>
    <dbReference type="NCBI Taxonomy" id="2686228"/>
    <lineage>
        <taxon>Viruses</taxon>
        <taxon>Duplodnaviria</taxon>
        <taxon>Heunggongvirae</taxon>
        <taxon>Uroviricota</taxon>
        <taxon>Caudoviricetes</taxon>
        <taxon>Kutznervirinae</taxon>
        <taxon>Mementomorivirus</taxon>
        <taxon>Mementomorivirus matzah</taxon>
    </lineage>
</organism>
<reference evidence="2 3" key="1">
    <citation type="submission" date="2019-12" db="EMBL/GenBank/DDBJ databases">
        <authorList>
            <person name="Kistler A.K."/>
            <person name="Garlena R.A."/>
            <person name="Russell D.A."/>
            <person name="Pope W.H."/>
            <person name="Jacobs-Sera D."/>
            <person name="Hatfull G.F."/>
        </authorList>
    </citation>
    <scope>NUCLEOTIDE SEQUENCE [LARGE SCALE GENOMIC DNA]</scope>
</reference>
<dbReference type="RefSeq" id="YP_010750969.1">
    <property type="nucleotide sequence ID" value="NC_073364.1"/>
</dbReference>
<feature type="region of interest" description="Disordered" evidence="1">
    <location>
        <begin position="1"/>
        <end position="64"/>
    </location>
</feature>
<proteinExistence type="predicted"/>
<protein>
    <submittedName>
        <fullName evidence="2">Uncharacterized protein</fullName>
    </submittedName>
</protein>
<dbReference type="KEGG" id="vg:80004628"/>
<accession>A0A6B9L673</accession>
<sequence>MDTTPDPLADAVLEPFEEEHAERKRREAEEAQRRSDRVTPRIERQGRKGTRVMVRSEPNDADGHAVTVRFTPTEWEMVRRTVLAEHGLQPRGDQ</sequence>
<gene>
    <name evidence="2" type="primary">59</name>
    <name evidence="2" type="ORF">SEA_MATZAH_59</name>
</gene>